<reference evidence="2" key="2">
    <citation type="submission" date="2020-09" db="EMBL/GenBank/DDBJ databases">
        <authorList>
            <person name="Sun Q."/>
            <person name="Kim S."/>
        </authorList>
    </citation>
    <scope>NUCLEOTIDE SEQUENCE</scope>
    <source>
        <strain evidence="2">KCTC 23077</strain>
    </source>
</reference>
<evidence type="ECO:0000313" key="3">
    <source>
        <dbReference type="Proteomes" id="UP000646426"/>
    </source>
</evidence>
<dbReference type="RefSeq" id="WP_189457559.1">
    <property type="nucleotide sequence ID" value="NZ_BMYD01000005.1"/>
</dbReference>
<feature type="chain" id="PRO_5038058456" description="DUF4402 domain-containing protein" evidence="1">
    <location>
        <begin position="24"/>
        <end position="208"/>
    </location>
</feature>
<reference evidence="2" key="1">
    <citation type="journal article" date="2014" name="Int. J. Syst. Evol. Microbiol.">
        <title>Complete genome sequence of Corynebacterium casei LMG S-19264T (=DSM 44701T), isolated from a smear-ripened cheese.</title>
        <authorList>
            <consortium name="US DOE Joint Genome Institute (JGI-PGF)"/>
            <person name="Walter F."/>
            <person name="Albersmeier A."/>
            <person name="Kalinowski J."/>
            <person name="Ruckert C."/>
        </authorList>
    </citation>
    <scope>NUCLEOTIDE SEQUENCE</scope>
    <source>
        <strain evidence="2">KCTC 23077</strain>
    </source>
</reference>
<proteinExistence type="predicted"/>
<dbReference type="EMBL" id="BMYD01000005">
    <property type="protein sequence ID" value="GHA87728.1"/>
    <property type="molecule type" value="Genomic_DNA"/>
</dbReference>
<dbReference type="AlphaFoldDB" id="A0A918T2S9"/>
<evidence type="ECO:0008006" key="4">
    <source>
        <dbReference type="Google" id="ProtNLM"/>
    </source>
</evidence>
<evidence type="ECO:0000313" key="2">
    <source>
        <dbReference type="EMBL" id="GHA87728.1"/>
    </source>
</evidence>
<sequence length="208" mass="21212">MLRPSARFALTALLAAACAPAAAYVVSINPGPRSAFLRVGDGGAGTFLDSDGRPGESGVVNRVSVTVPAAAVGAGARPMSANTTQRTSSYDSYTFCDADEVYVGGFVRGNNGLSDGVLIVDAPASLIAADGQTIPLSQISWTSTGNGDGTAAQPVPAGAFDDTAGPQTLATVRRNTWRESCLRFSYANGQVVGAGTYEARVVYTLSVP</sequence>
<dbReference type="Proteomes" id="UP000646426">
    <property type="component" value="Unassembled WGS sequence"/>
</dbReference>
<keyword evidence="1" id="KW-0732">Signal</keyword>
<comment type="caution">
    <text evidence="2">The sequence shown here is derived from an EMBL/GenBank/DDBJ whole genome shotgun (WGS) entry which is preliminary data.</text>
</comment>
<accession>A0A918T2S9</accession>
<dbReference type="PROSITE" id="PS51257">
    <property type="entry name" value="PROKAR_LIPOPROTEIN"/>
    <property type="match status" value="1"/>
</dbReference>
<feature type="signal peptide" evidence="1">
    <location>
        <begin position="1"/>
        <end position="23"/>
    </location>
</feature>
<organism evidence="2 3">
    <name type="scientific">Cognatilysobacter bugurensis</name>
    <dbReference type="NCBI Taxonomy" id="543356"/>
    <lineage>
        <taxon>Bacteria</taxon>
        <taxon>Pseudomonadati</taxon>
        <taxon>Pseudomonadota</taxon>
        <taxon>Gammaproteobacteria</taxon>
        <taxon>Lysobacterales</taxon>
        <taxon>Lysobacteraceae</taxon>
        <taxon>Cognatilysobacter</taxon>
    </lineage>
</organism>
<keyword evidence="3" id="KW-1185">Reference proteome</keyword>
<name>A0A918T2S9_9GAMM</name>
<evidence type="ECO:0000256" key="1">
    <source>
        <dbReference type="SAM" id="SignalP"/>
    </source>
</evidence>
<gene>
    <name evidence="2" type="ORF">GCM10007067_27200</name>
</gene>
<protein>
    <recommendedName>
        <fullName evidence="4">DUF4402 domain-containing protein</fullName>
    </recommendedName>
</protein>